<dbReference type="AlphaFoldDB" id="A0A1A8H459"/>
<accession>A0A1A8H459</accession>
<dbReference type="EMBL" id="HAEC01009876">
    <property type="protein sequence ID" value="SBQ78092.1"/>
    <property type="molecule type" value="Transcribed_RNA"/>
</dbReference>
<protein>
    <submittedName>
        <fullName evidence="1">Uncharacterized protein</fullName>
    </submittedName>
</protein>
<reference evidence="1" key="2">
    <citation type="submission" date="2016-06" db="EMBL/GenBank/DDBJ databases">
        <title>The genome of a short-lived fish provides insights into sex chromosome evolution and the genetic control of aging.</title>
        <authorList>
            <person name="Reichwald K."/>
            <person name="Felder M."/>
            <person name="Petzold A."/>
            <person name="Koch P."/>
            <person name="Groth M."/>
            <person name="Platzer M."/>
        </authorList>
    </citation>
    <scope>NUCLEOTIDE SEQUENCE</scope>
    <source>
        <tissue evidence="1">Brain</tissue>
    </source>
</reference>
<proteinExistence type="predicted"/>
<dbReference type="EMBL" id="HAEB01009912">
    <property type="protein sequence ID" value="SBQ56439.1"/>
    <property type="molecule type" value="Transcribed_RNA"/>
</dbReference>
<evidence type="ECO:0000313" key="1">
    <source>
        <dbReference type="EMBL" id="SBQ78092.1"/>
    </source>
</evidence>
<reference evidence="1" key="1">
    <citation type="submission" date="2016-05" db="EMBL/GenBank/DDBJ databases">
        <authorList>
            <person name="Lavstsen T."/>
            <person name="Jespersen J.S."/>
        </authorList>
    </citation>
    <scope>NUCLEOTIDE SEQUENCE</scope>
    <source>
        <tissue evidence="1">Brain</tissue>
    </source>
</reference>
<sequence length="111" mass="12912">MPYRTDALTDSLMGDCGFKYPNIKTFRFRREWLTERQQQLLLMLLRIQEAGKDGDSGFYSKTLQNVEKYVLTVDEFWEVRYEGVVLSAETRTLRRRRRIAAAAAAVSRIGA</sequence>
<gene>
    <name evidence="1" type="primary">Nfu_g_1_019555</name>
</gene>
<name>A0A1A8H459_9TELE</name>
<organism evidence="1">
    <name type="scientific">Nothobranchius korthausae</name>
    <dbReference type="NCBI Taxonomy" id="1143690"/>
    <lineage>
        <taxon>Eukaryota</taxon>
        <taxon>Metazoa</taxon>
        <taxon>Chordata</taxon>
        <taxon>Craniata</taxon>
        <taxon>Vertebrata</taxon>
        <taxon>Euteleostomi</taxon>
        <taxon>Actinopterygii</taxon>
        <taxon>Neopterygii</taxon>
        <taxon>Teleostei</taxon>
        <taxon>Neoteleostei</taxon>
        <taxon>Acanthomorphata</taxon>
        <taxon>Ovalentaria</taxon>
        <taxon>Atherinomorphae</taxon>
        <taxon>Cyprinodontiformes</taxon>
        <taxon>Nothobranchiidae</taxon>
        <taxon>Nothobranchius</taxon>
    </lineage>
</organism>